<keyword evidence="3" id="KW-1185">Reference proteome</keyword>
<dbReference type="PANTHER" id="PTHR32134">
    <property type="entry name" value="FNIP REPEAT-CONTAINING PROTEIN"/>
    <property type="match status" value="1"/>
</dbReference>
<sequence>MMDQGSSFLRLLRNKYIKSIILQFLVEDCVIKITTDYLNDNYQFLQQLEHLENTDIQIRVLDRNDLEQLAKSPYKHLVTSMDLYHFIGDFDGTTSSIESLLMEVSAPNIKTLYNVPEPLINYGLFNNTNIKRLSLYPNVSFGYDQDQHKIVLNEGMLPKNLRELKIIDECDIYIEIASLPSTLETLKWEVSSAEQLATSGFSNRVDCKLKIINSHPDQCVEFSKNPNLNISSLSIYDSFSFHQRLPSTLKHLHITGNGDSLLPAIPNSVTSLTIDEYNGSLFNCSGCSFLPNNLSTLEMPDYNTALVANTLPCTLVSLKMDQFNQALHYSCLPANIEYLCLDSFNQPLQRDSIAKLNQLKVLKIPQYRHNLIADLIPPTVTEMKIHQQSLGLANALPASLTKLTIVEFNIRINLTPLIPASVRTLKLVNHGDGSVDKDDCLEYSFAVTSYYDDFRDHQPSIVDSGEPEIDLGGNIDEGAEPDNIILFNVQLPLSITDLKLHIPFTIMAEFFPPTLKRLEFYSLNTLCNDNVFPPTLEYLHIHDSNYINTTNFIRPQNLKTLKIGDYLHYLDK</sequence>
<dbReference type="EMBL" id="AJWJ01000516">
    <property type="protein sequence ID" value="KAF2070267.1"/>
    <property type="molecule type" value="Genomic_DNA"/>
</dbReference>
<dbReference type="InterPro" id="IPR051251">
    <property type="entry name" value="STK_FNIP-Repeat"/>
</dbReference>
<evidence type="ECO:0000313" key="2">
    <source>
        <dbReference type="EMBL" id="KAF2070267.1"/>
    </source>
</evidence>
<comment type="caution">
    <text evidence="2">The sequence shown here is derived from an EMBL/GenBank/DDBJ whole genome shotgun (WGS) entry which is preliminary data.</text>
</comment>
<accession>A0A8J4PNK4</accession>
<name>A0A8J4PNK4_9MYCE</name>
<dbReference type="InterPro" id="IPR008615">
    <property type="entry name" value="FNIP"/>
</dbReference>
<evidence type="ECO:0008006" key="4">
    <source>
        <dbReference type="Google" id="ProtNLM"/>
    </source>
</evidence>
<dbReference type="Proteomes" id="UP000695562">
    <property type="component" value="Unassembled WGS sequence"/>
</dbReference>
<dbReference type="Pfam" id="PF05725">
    <property type="entry name" value="FNIP"/>
    <property type="match status" value="1"/>
</dbReference>
<keyword evidence="1" id="KW-0677">Repeat</keyword>
<dbReference type="AlphaFoldDB" id="A0A8J4PNK4"/>
<gene>
    <name evidence="2" type="ORF">CYY_008414</name>
</gene>
<protein>
    <recommendedName>
        <fullName evidence="4">FNIP repeat-containing protein</fullName>
    </recommendedName>
</protein>
<evidence type="ECO:0000256" key="1">
    <source>
        <dbReference type="ARBA" id="ARBA00022737"/>
    </source>
</evidence>
<evidence type="ECO:0000313" key="3">
    <source>
        <dbReference type="Proteomes" id="UP000695562"/>
    </source>
</evidence>
<dbReference type="PANTHER" id="PTHR32134:SF92">
    <property type="entry name" value="FNIP REPEAT-CONTAINING PROTEIN"/>
    <property type="match status" value="1"/>
</dbReference>
<organism evidence="2 3">
    <name type="scientific">Polysphondylium violaceum</name>
    <dbReference type="NCBI Taxonomy" id="133409"/>
    <lineage>
        <taxon>Eukaryota</taxon>
        <taxon>Amoebozoa</taxon>
        <taxon>Evosea</taxon>
        <taxon>Eumycetozoa</taxon>
        <taxon>Dictyostelia</taxon>
        <taxon>Dictyosteliales</taxon>
        <taxon>Dictyosteliaceae</taxon>
        <taxon>Polysphondylium</taxon>
    </lineage>
</organism>
<reference evidence="2" key="1">
    <citation type="submission" date="2020-01" db="EMBL/GenBank/DDBJ databases">
        <title>Development of genomics and gene disruption for Polysphondylium violaceum indicates a role for the polyketide synthase stlB in stalk morphogenesis.</title>
        <authorList>
            <person name="Narita B."/>
            <person name="Kawabe Y."/>
            <person name="Kin K."/>
            <person name="Saito T."/>
            <person name="Gibbs R."/>
            <person name="Kuspa A."/>
            <person name="Muzny D."/>
            <person name="Queller D."/>
            <person name="Richards S."/>
            <person name="Strassman J."/>
            <person name="Sucgang R."/>
            <person name="Worley K."/>
            <person name="Schaap P."/>
        </authorList>
    </citation>
    <scope>NUCLEOTIDE SEQUENCE</scope>
    <source>
        <strain evidence="2">QSvi11</strain>
    </source>
</reference>
<proteinExistence type="predicted"/>